<evidence type="ECO:0000313" key="2">
    <source>
        <dbReference type="EMBL" id="RYN74883.1"/>
    </source>
</evidence>
<feature type="transmembrane region" description="Helical" evidence="1">
    <location>
        <begin position="105"/>
        <end position="127"/>
    </location>
</feature>
<gene>
    <name evidence="2" type="ORF">AA0117_g6813</name>
</gene>
<keyword evidence="1" id="KW-1133">Transmembrane helix</keyword>
<keyword evidence="1" id="KW-0472">Membrane</keyword>
<name>A0A4Q4NGN8_ALTAL</name>
<evidence type="ECO:0000256" key="1">
    <source>
        <dbReference type="SAM" id="Phobius"/>
    </source>
</evidence>
<reference evidence="3" key="1">
    <citation type="journal article" date="2019" name="bioRxiv">
        <title>Genomics, evolutionary history and diagnostics of the Alternaria alternata species group including apple and Asian pear pathotypes.</title>
        <authorList>
            <person name="Armitage A.D."/>
            <person name="Cockerton H.M."/>
            <person name="Sreenivasaprasad S."/>
            <person name="Woodhall J.W."/>
            <person name="Lane C.R."/>
            <person name="Harrison R.J."/>
            <person name="Clarkson J.P."/>
        </authorList>
    </citation>
    <scope>NUCLEOTIDE SEQUENCE [LARGE SCALE GENOMIC DNA]</scope>
    <source>
        <strain evidence="3">FERA 1177</strain>
    </source>
</reference>
<dbReference type="Proteomes" id="UP000291422">
    <property type="component" value="Unassembled WGS sequence"/>
</dbReference>
<feature type="transmembrane region" description="Helical" evidence="1">
    <location>
        <begin position="172"/>
        <end position="196"/>
    </location>
</feature>
<feature type="transmembrane region" description="Helical" evidence="1">
    <location>
        <begin position="70"/>
        <end position="93"/>
    </location>
</feature>
<evidence type="ECO:0008006" key="4">
    <source>
        <dbReference type="Google" id="ProtNLM"/>
    </source>
</evidence>
<dbReference type="VEuPathDB" id="FungiDB:CC77DRAFT_946047"/>
<sequence length="214" mass="24945">MHRNPYLIFLGATLFDLILAIVILSLFATVYPDRFRTVLWQEGGTKGWNSDPHQRVYDYANYRKSPPIPLIWDESCTLCNLCIAIVTLFIWLVRFSIMSFSKQALDFYATITVNALYDILLAGLWIYSACLQDLGDFSDPKHISLRPWYLERECSEVSPSTRYGCELMRCSYGISVFAAIWFCLRFSLTCFYRVYLLGRKHELEDRKSSYSDLL</sequence>
<dbReference type="AlphaFoldDB" id="A0A4Q4NGN8"/>
<proteinExistence type="predicted"/>
<evidence type="ECO:0000313" key="3">
    <source>
        <dbReference type="Proteomes" id="UP000291422"/>
    </source>
</evidence>
<feature type="transmembrane region" description="Helical" evidence="1">
    <location>
        <begin position="7"/>
        <end position="31"/>
    </location>
</feature>
<dbReference type="EMBL" id="PDXD01000016">
    <property type="protein sequence ID" value="RYN74883.1"/>
    <property type="molecule type" value="Genomic_DNA"/>
</dbReference>
<protein>
    <recommendedName>
        <fullName evidence="4">MARVEL domain-containing protein</fullName>
    </recommendedName>
</protein>
<accession>A0A4Q4NGN8</accession>
<comment type="caution">
    <text evidence="2">The sequence shown here is derived from an EMBL/GenBank/DDBJ whole genome shotgun (WGS) entry which is preliminary data.</text>
</comment>
<keyword evidence="1" id="KW-0812">Transmembrane</keyword>
<organism evidence="2 3">
    <name type="scientific">Alternaria alternata</name>
    <name type="common">Alternaria rot fungus</name>
    <name type="synonym">Torula alternata</name>
    <dbReference type="NCBI Taxonomy" id="5599"/>
    <lineage>
        <taxon>Eukaryota</taxon>
        <taxon>Fungi</taxon>
        <taxon>Dikarya</taxon>
        <taxon>Ascomycota</taxon>
        <taxon>Pezizomycotina</taxon>
        <taxon>Dothideomycetes</taxon>
        <taxon>Pleosporomycetidae</taxon>
        <taxon>Pleosporales</taxon>
        <taxon>Pleosporineae</taxon>
        <taxon>Pleosporaceae</taxon>
        <taxon>Alternaria</taxon>
        <taxon>Alternaria sect. Alternaria</taxon>
        <taxon>Alternaria alternata complex</taxon>
    </lineage>
</organism>